<accession>A0A165JVM1</accession>
<feature type="region of interest" description="Disordered" evidence="1">
    <location>
        <begin position="184"/>
        <end position="217"/>
    </location>
</feature>
<feature type="region of interest" description="Disordered" evidence="1">
    <location>
        <begin position="247"/>
        <end position="276"/>
    </location>
</feature>
<evidence type="ECO:0000313" key="2">
    <source>
        <dbReference type="EMBL" id="KZV95395.1"/>
    </source>
</evidence>
<proteinExistence type="predicted"/>
<name>A0A165JVM1_EXIGL</name>
<dbReference type="Proteomes" id="UP000077266">
    <property type="component" value="Unassembled WGS sequence"/>
</dbReference>
<feature type="compositionally biased region" description="Low complexity" evidence="1">
    <location>
        <begin position="51"/>
        <end position="78"/>
    </location>
</feature>
<protein>
    <submittedName>
        <fullName evidence="2">Uncharacterized protein</fullName>
    </submittedName>
</protein>
<reference evidence="2 3" key="1">
    <citation type="journal article" date="2016" name="Mol. Biol. Evol.">
        <title>Comparative Genomics of Early-Diverging Mushroom-Forming Fungi Provides Insights into the Origins of Lignocellulose Decay Capabilities.</title>
        <authorList>
            <person name="Nagy L.G."/>
            <person name="Riley R."/>
            <person name="Tritt A."/>
            <person name="Adam C."/>
            <person name="Daum C."/>
            <person name="Floudas D."/>
            <person name="Sun H."/>
            <person name="Yadav J.S."/>
            <person name="Pangilinan J."/>
            <person name="Larsson K.H."/>
            <person name="Matsuura K."/>
            <person name="Barry K."/>
            <person name="Labutti K."/>
            <person name="Kuo R."/>
            <person name="Ohm R.A."/>
            <person name="Bhattacharya S.S."/>
            <person name="Shirouzu T."/>
            <person name="Yoshinaga Y."/>
            <person name="Martin F.M."/>
            <person name="Grigoriev I.V."/>
            <person name="Hibbett D.S."/>
        </authorList>
    </citation>
    <scope>NUCLEOTIDE SEQUENCE [LARGE SCALE GENOMIC DNA]</scope>
    <source>
        <strain evidence="2 3">HHB12029</strain>
    </source>
</reference>
<feature type="region of interest" description="Disordered" evidence="1">
    <location>
        <begin position="47"/>
        <end position="89"/>
    </location>
</feature>
<gene>
    <name evidence="2" type="ORF">EXIGLDRAFT_834373</name>
</gene>
<sequence>MDTIFDNEFDIFSQLDAPVASESQSLSTQTTLDSSFDALLAELGLSPSAEPASGQTSPTTSTASSVPPETPAEQAVALPPVPVVAPSDTGRSINTAIDVDVVKVEQPKMAPVAPPAQPVAQPAQYDPRMLAMAHHQRILQTQRVMHAQACTDLQRLSVYYAQFGVHVSLLKPTLMPYALAENPMPTPASKSTSDKSTKAAKGPVRTASKAARAAPYRTPAVAGSTYNHAEAQAHAEVLYQRRIAKELRRKEEVARAPKRVGVPSVMRQPAPHSSRA</sequence>
<dbReference type="EMBL" id="KV425958">
    <property type="protein sequence ID" value="KZV95395.1"/>
    <property type="molecule type" value="Genomic_DNA"/>
</dbReference>
<evidence type="ECO:0000256" key="1">
    <source>
        <dbReference type="SAM" id="MobiDB-lite"/>
    </source>
</evidence>
<organism evidence="2 3">
    <name type="scientific">Exidia glandulosa HHB12029</name>
    <dbReference type="NCBI Taxonomy" id="1314781"/>
    <lineage>
        <taxon>Eukaryota</taxon>
        <taxon>Fungi</taxon>
        <taxon>Dikarya</taxon>
        <taxon>Basidiomycota</taxon>
        <taxon>Agaricomycotina</taxon>
        <taxon>Agaricomycetes</taxon>
        <taxon>Auriculariales</taxon>
        <taxon>Exidiaceae</taxon>
        <taxon>Exidia</taxon>
    </lineage>
</organism>
<dbReference type="InParanoid" id="A0A165JVM1"/>
<evidence type="ECO:0000313" key="3">
    <source>
        <dbReference type="Proteomes" id="UP000077266"/>
    </source>
</evidence>
<keyword evidence="3" id="KW-1185">Reference proteome</keyword>
<dbReference type="AlphaFoldDB" id="A0A165JVM1"/>